<dbReference type="HOGENOM" id="CLU_2776854_0_0_1"/>
<gene>
    <name evidence="2" type="ORF">PIIN_11097</name>
</gene>
<dbReference type="Proteomes" id="UP000007148">
    <property type="component" value="Unassembled WGS sequence"/>
</dbReference>
<feature type="region of interest" description="Disordered" evidence="1">
    <location>
        <begin position="21"/>
        <end position="43"/>
    </location>
</feature>
<evidence type="ECO:0000256" key="1">
    <source>
        <dbReference type="SAM" id="MobiDB-lite"/>
    </source>
</evidence>
<dbReference type="AlphaFoldDB" id="G4U0M1"/>
<accession>G4U0M1</accession>
<protein>
    <submittedName>
        <fullName evidence="2">Uncharacterized protein</fullName>
    </submittedName>
</protein>
<evidence type="ECO:0000313" key="3">
    <source>
        <dbReference type="Proteomes" id="UP000007148"/>
    </source>
</evidence>
<organism evidence="2 3">
    <name type="scientific">Serendipita indica (strain DSM 11827)</name>
    <name type="common">Root endophyte fungus</name>
    <name type="synonym">Piriformospora indica</name>
    <dbReference type="NCBI Taxonomy" id="1109443"/>
    <lineage>
        <taxon>Eukaryota</taxon>
        <taxon>Fungi</taxon>
        <taxon>Dikarya</taxon>
        <taxon>Basidiomycota</taxon>
        <taxon>Agaricomycotina</taxon>
        <taxon>Agaricomycetes</taxon>
        <taxon>Sebacinales</taxon>
        <taxon>Serendipitaceae</taxon>
        <taxon>Serendipita</taxon>
    </lineage>
</organism>
<proteinExistence type="predicted"/>
<name>G4U0M1_SERID</name>
<dbReference type="InParanoid" id="G4U0M1"/>
<comment type="caution">
    <text evidence="2">The sequence shown here is derived from an EMBL/GenBank/DDBJ whole genome shotgun (WGS) entry which is preliminary data.</text>
</comment>
<evidence type="ECO:0000313" key="2">
    <source>
        <dbReference type="EMBL" id="CCA77114.1"/>
    </source>
</evidence>
<dbReference type="EMBL" id="CAFZ01001282">
    <property type="protein sequence ID" value="CCA77114.1"/>
    <property type="molecule type" value="Genomic_DNA"/>
</dbReference>
<reference evidence="2 3" key="1">
    <citation type="journal article" date="2011" name="PLoS Pathog.">
        <title>Endophytic Life Strategies Decoded by Genome and Transcriptome Analyses of the Mutualistic Root Symbiont Piriformospora indica.</title>
        <authorList>
            <person name="Zuccaro A."/>
            <person name="Lahrmann U."/>
            <person name="Guldener U."/>
            <person name="Langen G."/>
            <person name="Pfiffi S."/>
            <person name="Biedenkopf D."/>
            <person name="Wong P."/>
            <person name="Samans B."/>
            <person name="Grimm C."/>
            <person name="Basiewicz M."/>
            <person name="Murat C."/>
            <person name="Martin F."/>
            <person name="Kogel K.H."/>
        </authorList>
    </citation>
    <scope>NUCLEOTIDE SEQUENCE [LARGE SCALE GENOMIC DNA]</scope>
    <source>
        <strain evidence="2 3">DSM 11827</strain>
    </source>
</reference>
<keyword evidence="3" id="KW-1185">Reference proteome</keyword>
<sequence length="69" mass="7802">MFLEGLQTIFQKIEKSGNSRNLPVEHEIGDASDPDELLSSTRRRVSNPGWSNSLFRESASACFFRPSEQ</sequence>